<reference evidence="2 3" key="1">
    <citation type="submission" date="2019-06" db="EMBL/GenBank/DDBJ databases">
        <title>A chromosomal-level reference genome of Carpinus fangiana (Coryloideae, Betulaceae).</title>
        <authorList>
            <person name="Yang X."/>
            <person name="Wang Z."/>
            <person name="Zhang L."/>
            <person name="Hao G."/>
            <person name="Liu J."/>
            <person name="Yang Y."/>
        </authorList>
    </citation>
    <scope>NUCLEOTIDE SEQUENCE [LARGE SCALE GENOMIC DNA]</scope>
    <source>
        <strain evidence="2">Cfa_2016G</strain>
        <tissue evidence="2">Leaf</tissue>
    </source>
</reference>
<dbReference type="AlphaFoldDB" id="A0A5N6QR05"/>
<sequence length="137" mass="15230">MGIKPIKPTELQQLGIPEELWQIWEEAMLACKQGATLMEAVISEKEVYELLKKKTLNSSRIEQTVGTGASKGENSGIKIYGNETNDEGTTSTSWLVELTGVLSHLLQEPEPPEVEMIPNPAYYHDNPINAQLLSLHK</sequence>
<accession>A0A5N6QR05</accession>
<dbReference type="EMBL" id="CM017322">
    <property type="protein sequence ID" value="KAE8009585.1"/>
    <property type="molecule type" value="Genomic_DNA"/>
</dbReference>
<evidence type="ECO:0000313" key="3">
    <source>
        <dbReference type="Proteomes" id="UP000327013"/>
    </source>
</evidence>
<proteinExistence type="predicted"/>
<evidence type="ECO:0000256" key="1">
    <source>
        <dbReference type="SAM" id="MobiDB-lite"/>
    </source>
</evidence>
<organism evidence="2 3">
    <name type="scientific">Carpinus fangiana</name>
    <dbReference type="NCBI Taxonomy" id="176857"/>
    <lineage>
        <taxon>Eukaryota</taxon>
        <taxon>Viridiplantae</taxon>
        <taxon>Streptophyta</taxon>
        <taxon>Embryophyta</taxon>
        <taxon>Tracheophyta</taxon>
        <taxon>Spermatophyta</taxon>
        <taxon>Magnoliopsida</taxon>
        <taxon>eudicotyledons</taxon>
        <taxon>Gunneridae</taxon>
        <taxon>Pentapetalae</taxon>
        <taxon>rosids</taxon>
        <taxon>fabids</taxon>
        <taxon>Fagales</taxon>
        <taxon>Betulaceae</taxon>
        <taxon>Carpinus</taxon>
    </lineage>
</organism>
<evidence type="ECO:0000313" key="2">
    <source>
        <dbReference type="EMBL" id="KAE8009585.1"/>
    </source>
</evidence>
<keyword evidence="3" id="KW-1185">Reference proteome</keyword>
<gene>
    <name evidence="2" type="ORF">FH972_006016</name>
</gene>
<feature type="region of interest" description="Disordered" evidence="1">
    <location>
        <begin position="66"/>
        <end position="88"/>
    </location>
</feature>
<dbReference type="Proteomes" id="UP000327013">
    <property type="component" value="Chromosome 2"/>
</dbReference>
<protein>
    <submittedName>
        <fullName evidence="2">Uncharacterized protein</fullName>
    </submittedName>
</protein>
<name>A0A5N6QR05_9ROSI</name>